<sequence length="432" mass="49809">MPESSEIATIYQRAVQEITTWCLQEGIHRLDIRTDEGILMDVVHAVAFPNEILDEIHCWVLILGDRRTARICAMVWRAWVARSQRRIFEDLVIRGERRAEEFTLKMRWLVNHQTLAAYVKTLTLQGVLGTGLGEELGVELERELVQAYLNVLPNVESLKICRSRWTGNDGELIPQIFPRLHSISIEDVACDTTHSNVLQILSFGDLLRVVHVSWISWHYQWPIPEATGSLRCDTLTVGNNLALFLQGIQWVWHMPSVQGLRVLRIERYGSPQVEFLRSALGANAASLEEFELSVEHMPIAGRQEQWENLHLTNCTQLKRAMISFCLDETTDVESVDPAVSIQHIELELWVKNIGQSDAYTDLVKVDWEAIGQYIDQLPHVFSIHIVLYSAWNGNVYPPYWTEVKQRLIMLQFHNIDVASGEENKFEMYRVRE</sequence>
<gene>
    <name evidence="1" type="ORF">NM688_g413</name>
</gene>
<protein>
    <submittedName>
        <fullName evidence="1">Uncharacterized protein</fullName>
    </submittedName>
</protein>
<evidence type="ECO:0000313" key="1">
    <source>
        <dbReference type="EMBL" id="KAJ3559326.1"/>
    </source>
</evidence>
<proteinExistence type="predicted"/>
<comment type="caution">
    <text evidence="1">The sequence shown here is derived from an EMBL/GenBank/DDBJ whole genome shotgun (WGS) entry which is preliminary data.</text>
</comment>
<organism evidence="1 2">
    <name type="scientific">Phlebia brevispora</name>
    <dbReference type="NCBI Taxonomy" id="194682"/>
    <lineage>
        <taxon>Eukaryota</taxon>
        <taxon>Fungi</taxon>
        <taxon>Dikarya</taxon>
        <taxon>Basidiomycota</taxon>
        <taxon>Agaricomycotina</taxon>
        <taxon>Agaricomycetes</taxon>
        <taxon>Polyporales</taxon>
        <taxon>Meruliaceae</taxon>
        <taxon>Phlebia</taxon>
    </lineage>
</organism>
<name>A0ACC1TET5_9APHY</name>
<accession>A0ACC1TET5</accession>
<dbReference type="EMBL" id="JANHOG010000032">
    <property type="protein sequence ID" value="KAJ3559326.1"/>
    <property type="molecule type" value="Genomic_DNA"/>
</dbReference>
<keyword evidence="2" id="KW-1185">Reference proteome</keyword>
<evidence type="ECO:0000313" key="2">
    <source>
        <dbReference type="Proteomes" id="UP001148662"/>
    </source>
</evidence>
<reference evidence="1" key="1">
    <citation type="submission" date="2022-07" db="EMBL/GenBank/DDBJ databases">
        <title>Genome Sequence of Phlebia brevispora.</title>
        <authorList>
            <person name="Buettner E."/>
        </authorList>
    </citation>
    <scope>NUCLEOTIDE SEQUENCE</scope>
    <source>
        <strain evidence="1">MPL23</strain>
    </source>
</reference>
<dbReference type="Proteomes" id="UP001148662">
    <property type="component" value="Unassembled WGS sequence"/>
</dbReference>